<protein>
    <submittedName>
        <fullName evidence="1">Uncharacterized protein</fullName>
    </submittedName>
</protein>
<gene>
    <name evidence="1" type="ORF">CX676_01490</name>
</gene>
<keyword evidence="2" id="KW-1185">Reference proteome</keyword>
<accession>A0A2H5EUN3</accession>
<dbReference type="Proteomes" id="UP000234530">
    <property type="component" value="Chromosome"/>
</dbReference>
<sequence>MGCKTNVVSNLKNALYLSQGKFRARVSWSRKARQKYGWSYRKWSKAKDKGYYVYADGTDFLVWKVRAYGRPCN</sequence>
<evidence type="ECO:0000313" key="2">
    <source>
        <dbReference type="Proteomes" id="UP000234530"/>
    </source>
</evidence>
<organism evidence="1 2">
    <name type="scientific">Paracoccus zhejiangensis</name>
    <dbReference type="NCBI Taxonomy" id="1077935"/>
    <lineage>
        <taxon>Bacteria</taxon>
        <taxon>Pseudomonadati</taxon>
        <taxon>Pseudomonadota</taxon>
        <taxon>Alphaproteobacteria</taxon>
        <taxon>Rhodobacterales</taxon>
        <taxon>Paracoccaceae</taxon>
        <taxon>Paracoccus</taxon>
    </lineage>
</organism>
<dbReference type="AlphaFoldDB" id="A0A2H5EUN3"/>
<name>A0A2H5EUN3_9RHOB</name>
<proteinExistence type="predicted"/>
<dbReference type="KEGG" id="pzh:CX676_01490"/>
<dbReference type="RefSeq" id="WP_101751040.1">
    <property type="nucleotide sequence ID" value="NZ_CP025430.1"/>
</dbReference>
<evidence type="ECO:0000313" key="1">
    <source>
        <dbReference type="EMBL" id="AUH62998.1"/>
    </source>
</evidence>
<reference evidence="1 2" key="1">
    <citation type="journal article" date="2013" name="Antonie Van Leeuwenhoek">
        <title>Paracoccus zhejiangensis sp. nov., isolated from activated sludge in wastewater-treatment system.</title>
        <authorList>
            <person name="Wu Z.G."/>
            <person name="Zhang D.F."/>
            <person name="Liu Y.L."/>
            <person name="Wang F."/>
            <person name="Jiang X."/>
            <person name="Li C."/>
            <person name="Li S.P."/>
            <person name="Hong Q."/>
            <person name="Li W.J."/>
        </authorList>
    </citation>
    <scope>NUCLEOTIDE SEQUENCE [LARGE SCALE GENOMIC DNA]</scope>
    <source>
        <strain evidence="1 2">J6</strain>
    </source>
</reference>
<dbReference type="OrthoDB" id="9935880at2"/>
<dbReference type="EMBL" id="CP025430">
    <property type="protein sequence ID" value="AUH62998.1"/>
    <property type="molecule type" value="Genomic_DNA"/>
</dbReference>